<feature type="domain" description="HTH cro/C1-type" evidence="1">
    <location>
        <begin position="13"/>
        <end position="85"/>
    </location>
</feature>
<dbReference type="AlphaFoldDB" id="A0A3S1JP34"/>
<keyword evidence="3" id="KW-1185">Reference proteome</keyword>
<proteinExistence type="predicted"/>
<dbReference type="Proteomes" id="UP000272464">
    <property type="component" value="Unassembled WGS sequence"/>
</dbReference>
<dbReference type="InterPro" id="IPR041413">
    <property type="entry name" value="MLTR_LBD"/>
</dbReference>
<dbReference type="SUPFAM" id="SSF47413">
    <property type="entry name" value="lambda repressor-like DNA-binding domains"/>
    <property type="match status" value="1"/>
</dbReference>
<protein>
    <submittedName>
        <fullName evidence="2">Transcriptional regulator</fullName>
    </submittedName>
</protein>
<sequence>MKPEARLEALSEFLKAQRSKLHPHTVGLPPGTRRRTPGLRREEVAALAGVSTTWYTWLEQGRDIKVSPSVLDAIAGALQLNADERKYLYDLALESGSHTKPSEREAGTVISPSLSRILQELKYCPTIISDRKCQIVGWNAAASHVFLNFDLIPAAERNMIELLFNKKELRSLAVNWEHFVRGFLSIFRAYYGQYVADPWYSDFIDKMTRQYPDFQALWNESDVSSAPEVMIEFRHARAGKMLFNLTSLQVQGSADLRCSVYTPVQDSNTETKLSKLMKDSSI</sequence>
<dbReference type="RefSeq" id="WP_127199214.1">
    <property type="nucleotide sequence ID" value="NZ_RZNX01000003.1"/>
</dbReference>
<dbReference type="Gene3D" id="3.30.450.180">
    <property type="match status" value="1"/>
</dbReference>
<dbReference type="SMART" id="SM00530">
    <property type="entry name" value="HTH_XRE"/>
    <property type="match status" value="1"/>
</dbReference>
<accession>A0A3S1JP34</accession>
<gene>
    <name evidence="2" type="ORF">EJP77_10645</name>
</gene>
<evidence type="ECO:0000313" key="3">
    <source>
        <dbReference type="Proteomes" id="UP000272464"/>
    </source>
</evidence>
<dbReference type="CDD" id="cd00093">
    <property type="entry name" value="HTH_XRE"/>
    <property type="match status" value="1"/>
</dbReference>
<dbReference type="OrthoDB" id="5346389at2"/>
<dbReference type="PANTHER" id="PTHR35010">
    <property type="entry name" value="BLL4672 PROTEIN-RELATED"/>
    <property type="match status" value="1"/>
</dbReference>
<dbReference type="GO" id="GO:0003677">
    <property type="term" value="F:DNA binding"/>
    <property type="evidence" value="ECO:0007669"/>
    <property type="project" value="InterPro"/>
</dbReference>
<dbReference type="EMBL" id="RZNX01000003">
    <property type="protein sequence ID" value="RUT31834.1"/>
    <property type="molecule type" value="Genomic_DNA"/>
</dbReference>
<dbReference type="InterPro" id="IPR001387">
    <property type="entry name" value="Cro/C1-type_HTH"/>
</dbReference>
<organism evidence="2 3">
    <name type="scientific">Paenibacillus zeisoli</name>
    <dbReference type="NCBI Taxonomy" id="2496267"/>
    <lineage>
        <taxon>Bacteria</taxon>
        <taxon>Bacillati</taxon>
        <taxon>Bacillota</taxon>
        <taxon>Bacilli</taxon>
        <taxon>Bacillales</taxon>
        <taxon>Paenibacillaceae</taxon>
        <taxon>Paenibacillus</taxon>
    </lineage>
</organism>
<dbReference type="Pfam" id="PF17765">
    <property type="entry name" value="MLTR_LBD"/>
    <property type="match status" value="1"/>
</dbReference>
<dbReference type="Pfam" id="PF13560">
    <property type="entry name" value="HTH_31"/>
    <property type="match status" value="1"/>
</dbReference>
<evidence type="ECO:0000259" key="1">
    <source>
        <dbReference type="SMART" id="SM00530"/>
    </source>
</evidence>
<dbReference type="InterPro" id="IPR010982">
    <property type="entry name" value="Lambda_DNA-bd_dom_sf"/>
</dbReference>
<comment type="caution">
    <text evidence="2">The sequence shown here is derived from an EMBL/GenBank/DDBJ whole genome shotgun (WGS) entry which is preliminary data.</text>
</comment>
<evidence type="ECO:0000313" key="2">
    <source>
        <dbReference type="EMBL" id="RUT31834.1"/>
    </source>
</evidence>
<reference evidence="2 3" key="1">
    <citation type="submission" date="2018-12" db="EMBL/GenBank/DDBJ databases">
        <authorList>
            <person name="Sun L."/>
            <person name="Chen Z."/>
        </authorList>
    </citation>
    <scope>NUCLEOTIDE SEQUENCE [LARGE SCALE GENOMIC DNA]</scope>
    <source>
        <strain evidence="2 3">3-5-3</strain>
    </source>
</reference>
<dbReference type="Gene3D" id="1.10.260.40">
    <property type="entry name" value="lambda repressor-like DNA-binding domains"/>
    <property type="match status" value="1"/>
</dbReference>
<name>A0A3S1JP34_9BACL</name>